<evidence type="ECO:0008006" key="3">
    <source>
        <dbReference type="Google" id="ProtNLM"/>
    </source>
</evidence>
<accession>A0ABX6TL94</accession>
<keyword evidence="2" id="KW-1185">Reference proteome</keyword>
<evidence type="ECO:0000313" key="1">
    <source>
        <dbReference type="EMBL" id="QNR86314.1"/>
    </source>
</evidence>
<reference evidence="1 2" key="1">
    <citation type="submission" date="2020-09" db="EMBL/GenBank/DDBJ databases">
        <title>Pedobacter sp. SW-16 isolated from soil near Yeocheon.</title>
        <authorList>
            <person name="Im H.S."/>
            <person name="Joung Y."/>
            <person name="Lee S.-S."/>
        </authorList>
    </citation>
    <scope>NUCLEOTIDE SEQUENCE [LARGE SCALE GENOMIC DNA]</scope>
    <source>
        <strain evidence="1 2">SW-16</strain>
    </source>
</reference>
<sequence>MSNRFLLLFLFFPALLMAQSRIVLLPPFGDTLDSIRNNSRFVVEKLASNSAWIVHEYDTQDSIITIGTFKDEKLTIPSGRFKYYEYNPPHLLITYNYTTHKADTVIVPAKNSLKMVGYFVDGEKTGIWTTFNNSNEKIITQTFEHGKLNGLYESYSGGKISISGNYVDDMREGGWYILSGKGDTMQTDIYKKNKLIKTIPTINEKKNNYKVTDPRPKYDFIRYLNVQLSKKGISQSGTKRSVYTFNVDTTGRIIKPSVITRNITDADLDSEVNKAIIDAILNAPLWIPGEQDGQKIEVKISAELAIEFNKKRIIVSLISPSDN</sequence>
<dbReference type="EMBL" id="CP061171">
    <property type="protein sequence ID" value="QNR86314.1"/>
    <property type="molecule type" value="Genomic_DNA"/>
</dbReference>
<proteinExistence type="predicted"/>
<evidence type="ECO:0000313" key="2">
    <source>
        <dbReference type="Proteomes" id="UP000516439"/>
    </source>
</evidence>
<organism evidence="1 2">
    <name type="scientific">Pedobacter riviphilus</name>
    <dbReference type="NCBI Taxonomy" id="2766984"/>
    <lineage>
        <taxon>Bacteria</taxon>
        <taxon>Pseudomonadati</taxon>
        <taxon>Bacteroidota</taxon>
        <taxon>Sphingobacteriia</taxon>
        <taxon>Sphingobacteriales</taxon>
        <taxon>Sphingobacteriaceae</taxon>
        <taxon>Pedobacter</taxon>
    </lineage>
</organism>
<dbReference type="Gene3D" id="2.20.110.10">
    <property type="entry name" value="Histone H3 K4-specific methyltransferase SET7/9 N-terminal domain"/>
    <property type="match status" value="1"/>
</dbReference>
<dbReference type="SUPFAM" id="SSF82185">
    <property type="entry name" value="Histone H3 K4-specific methyltransferase SET7/9 N-terminal domain"/>
    <property type="match status" value="1"/>
</dbReference>
<protein>
    <recommendedName>
        <fullName evidence="3">TonB C-terminal domain-containing protein</fullName>
    </recommendedName>
</protein>
<dbReference type="RefSeq" id="WP_190328509.1">
    <property type="nucleotide sequence ID" value="NZ_CP061171.1"/>
</dbReference>
<name>A0ABX6TL94_9SPHI</name>
<dbReference type="Proteomes" id="UP000516439">
    <property type="component" value="Chromosome"/>
</dbReference>
<gene>
    <name evidence="1" type="ORF">H9N25_07900</name>
</gene>